<keyword evidence="2" id="KW-1185">Reference proteome</keyword>
<sequence length="256" mass="30277">MKHEIREILYMHVQASERFVISNGMSFWEFANSLEKPLQHLLLLKHDYGDTQFNLNVALDYIPSEGVAKFIKQDVGAYGEFCWIDFQEEDSLDELSGMELAELLYLGHMKHHLKQPFFSKLHNQFVYLSHDDGWFSKIYYRSLPMYYKMLGSLISLKLEGLKIDRTWFGLRKKRDLPIIPMEVLEKLSAMLSEGVVFSLKHALETRVKMEIPIWVVGDFTNMDDMLDHYYELQKQEPDAYITFLWKTKEWSIVLNS</sequence>
<organism evidence="1 2">
    <name type="scientific">Peribacillus asahii</name>
    <dbReference type="NCBI Taxonomy" id="228899"/>
    <lineage>
        <taxon>Bacteria</taxon>
        <taxon>Bacillati</taxon>
        <taxon>Bacillota</taxon>
        <taxon>Bacilli</taxon>
        <taxon>Bacillales</taxon>
        <taxon>Bacillaceae</taxon>
        <taxon>Peribacillus</taxon>
    </lineage>
</organism>
<comment type="caution">
    <text evidence="1">The sequence shown here is derived from an EMBL/GenBank/DDBJ whole genome shotgun (WGS) entry which is preliminary data.</text>
</comment>
<dbReference type="AlphaFoldDB" id="A0A398AV47"/>
<dbReference type="Proteomes" id="UP000266016">
    <property type="component" value="Unassembled WGS sequence"/>
</dbReference>
<proteinExistence type="predicted"/>
<dbReference type="EMBL" id="QWVS01000064">
    <property type="protein sequence ID" value="RID81599.1"/>
    <property type="molecule type" value="Genomic_DNA"/>
</dbReference>
<evidence type="ECO:0000313" key="1">
    <source>
        <dbReference type="EMBL" id="RID81599.1"/>
    </source>
</evidence>
<evidence type="ECO:0000313" key="2">
    <source>
        <dbReference type="Proteomes" id="UP000266016"/>
    </source>
</evidence>
<gene>
    <name evidence="1" type="ORF">D1953_20315</name>
</gene>
<evidence type="ECO:0008006" key="3">
    <source>
        <dbReference type="Google" id="ProtNLM"/>
    </source>
</evidence>
<protein>
    <recommendedName>
        <fullName evidence="3">Oxalate:formate antiporter</fullName>
    </recommendedName>
</protein>
<accession>A0A398AV47</accession>
<name>A0A398AV47_9BACI</name>
<reference evidence="1 2" key="1">
    <citation type="submission" date="2018-08" db="EMBL/GenBank/DDBJ databases">
        <title>Bacillus jemisoniae sp. nov., Bacillus chryseoplanitiae sp. nov., Bacillus resnikiae sp. nov., and Bacillus frankliniae sp. nov., isolated from Viking spacecraft and associated surfaces.</title>
        <authorList>
            <person name="Seuylemezian A."/>
            <person name="Vaishampayan P."/>
        </authorList>
    </citation>
    <scope>NUCLEOTIDE SEQUENCE [LARGE SCALE GENOMIC DNA]</scope>
    <source>
        <strain evidence="1 2">MA001</strain>
    </source>
</reference>
<dbReference type="RefSeq" id="WP_119118974.1">
    <property type="nucleotide sequence ID" value="NZ_QWVS01000064.1"/>
</dbReference>